<sequence>MTDGKDHAADVELENSEQKVVRQKTKWYRSTIYNAVILGVCNLLAPGLWTAVNSLGAGGGQNPSLVNASNALLYSLMVVTCILSSVVVRAIGIQWTLIIGTMGYVPYTAGIYTNNRFGTEWFVLFGAALCGLSAGVFWMSEAAIALSYPEPYNQGRFLGLWLTFRVAGQCLGGAINLGINANRSEAGSVSYTVYLVFIALQILGPFAGLLLNRPDQVERKDGVPVRLQITNGNIAELRETARLFCTKNFLLIAPLIVQAVYSEAVVYTYQSLWFTVRVRALGSFLSGIVAMIAGNLLGAFLDYKKLKLYTRARWAFFVVFGLQGMWWLWATVLVTEFRRTQPTYDWVDPGFGKGFALFLFQIIGFQIQYLYLYFAVGNIANSEEEVVRIAGLLRGVESASQAVSYGLNSMPIFAQVGGVYLNFGLWAISLYPGWLVVRQIGYGLGDRNVNREAKLAQEEGEAKLSQEEGEEVKSASITEESASQ</sequence>
<organism evidence="7 8">
    <name type="scientific">Rhodofomes roseus</name>
    <dbReference type="NCBI Taxonomy" id="34475"/>
    <lineage>
        <taxon>Eukaryota</taxon>
        <taxon>Fungi</taxon>
        <taxon>Dikarya</taxon>
        <taxon>Basidiomycota</taxon>
        <taxon>Agaricomycotina</taxon>
        <taxon>Agaricomycetes</taxon>
        <taxon>Polyporales</taxon>
        <taxon>Rhodofomes</taxon>
    </lineage>
</organism>
<feature type="transmembrane region" description="Helical" evidence="6">
    <location>
        <begin position="191"/>
        <end position="211"/>
    </location>
</feature>
<reference evidence="7 8" key="1">
    <citation type="submission" date="2019-01" db="EMBL/GenBank/DDBJ databases">
        <title>Genome sequencing of the rare red list fungi Fomitopsis rosea.</title>
        <authorList>
            <person name="Buettner E."/>
            <person name="Kellner H."/>
        </authorList>
    </citation>
    <scope>NUCLEOTIDE SEQUENCE [LARGE SCALE GENOMIC DNA]</scope>
    <source>
        <strain evidence="7 8">DSM 105464</strain>
    </source>
</reference>
<evidence type="ECO:0000313" key="7">
    <source>
        <dbReference type="EMBL" id="TFY58130.1"/>
    </source>
</evidence>
<feature type="transmembrane region" description="Helical" evidence="6">
    <location>
        <begin position="121"/>
        <end position="146"/>
    </location>
</feature>
<proteinExistence type="predicted"/>
<evidence type="ECO:0000313" key="8">
    <source>
        <dbReference type="Proteomes" id="UP000298390"/>
    </source>
</evidence>
<feature type="transmembrane region" description="Helical" evidence="6">
    <location>
        <begin position="158"/>
        <end position="179"/>
    </location>
</feature>
<feature type="transmembrane region" description="Helical" evidence="6">
    <location>
        <begin position="314"/>
        <end position="334"/>
    </location>
</feature>
<protein>
    <recommendedName>
        <fullName evidence="9">DUF895 domain membrane protein</fullName>
    </recommendedName>
</protein>
<feature type="transmembrane region" description="Helical" evidence="6">
    <location>
        <begin position="95"/>
        <end position="115"/>
    </location>
</feature>
<accession>A0A4Y9Y7T6</accession>
<evidence type="ECO:0000256" key="4">
    <source>
        <dbReference type="ARBA" id="ARBA00023136"/>
    </source>
</evidence>
<evidence type="ECO:0000256" key="1">
    <source>
        <dbReference type="ARBA" id="ARBA00004141"/>
    </source>
</evidence>
<feature type="transmembrane region" description="Helical" evidence="6">
    <location>
        <begin position="419"/>
        <end position="437"/>
    </location>
</feature>
<dbReference type="Proteomes" id="UP000298390">
    <property type="component" value="Unassembled WGS sequence"/>
</dbReference>
<dbReference type="InterPro" id="IPR010291">
    <property type="entry name" value="Ion_channel_UNC-93"/>
</dbReference>
<dbReference type="Pfam" id="PF05978">
    <property type="entry name" value="UNC-93"/>
    <property type="match status" value="1"/>
</dbReference>
<dbReference type="GO" id="GO:0016020">
    <property type="term" value="C:membrane"/>
    <property type="evidence" value="ECO:0007669"/>
    <property type="project" value="UniProtKB-SubCell"/>
</dbReference>
<evidence type="ECO:0000256" key="3">
    <source>
        <dbReference type="ARBA" id="ARBA00022989"/>
    </source>
</evidence>
<feature type="compositionally biased region" description="Polar residues" evidence="5">
    <location>
        <begin position="475"/>
        <end position="484"/>
    </location>
</feature>
<dbReference type="EMBL" id="SEKV01000379">
    <property type="protein sequence ID" value="TFY58130.1"/>
    <property type="molecule type" value="Genomic_DNA"/>
</dbReference>
<evidence type="ECO:0008006" key="9">
    <source>
        <dbReference type="Google" id="ProtNLM"/>
    </source>
</evidence>
<keyword evidence="2 6" id="KW-0812">Transmembrane</keyword>
<dbReference type="PANTHER" id="PTHR23294:SF19">
    <property type="entry name" value="DUF895 DOMAIN MEMBRANE PROTEIN-RELATED"/>
    <property type="match status" value="1"/>
</dbReference>
<gene>
    <name evidence="7" type="ORF">EVJ58_g6610</name>
</gene>
<dbReference type="PANTHER" id="PTHR23294">
    <property type="entry name" value="ET TRANSLATION PRODUCT-RELATED"/>
    <property type="match status" value="1"/>
</dbReference>
<comment type="caution">
    <text evidence="7">The sequence shown here is derived from an EMBL/GenBank/DDBJ whole genome shotgun (WGS) entry which is preliminary data.</text>
</comment>
<evidence type="ECO:0000256" key="5">
    <source>
        <dbReference type="SAM" id="MobiDB-lite"/>
    </source>
</evidence>
<keyword evidence="4 6" id="KW-0472">Membrane</keyword>
<feature type="transmembrane region" description="Helical" evidence="6">
    <location>
        <begin position="248"/>
        <end position="269"/>
    </location>
</feature>
<feature type="transmembrane region" description="Helical" evidence="6">
    <location>
        <begin position="71"/>
        <end position="88"/>
    </location>
</feature>
<keyword evidence="3 6" id="KW-1133">Transmembrane helix</keyword>
<evidence type="ECO:0000256" key="6">
    <source>
        <dbReference type="SAM" id="Phobius"/>
    </source>
</evidence>
<dbReference type="InterPro" id="IPR036259">
    <property type="entry name" value="MFS_trans_sf"/>
</dbReference>
<feature type="transmembrane region" description="Helical" evidence="6">
    <location>
        <begin position="281"/>
        <end position="302"/>
    </location>
</feature>
<feature type="transmembrane region" description="Helical" evidence="6">
    <location>
        <begin position="354"/>
        <end position="374"/>
    </location>
</feature>
<comment type="subcellular location">
    <subcellularLocation>
        <location evidence="1">Membrane</location>
        <topology evidence="1">Multi-pass membrane protein</topology>
    </subcellularLocation>
</comment>
<feature type="transmembrane region" description="Helical" evidence="6">
    <location>
        <begin position="32"/>
        <end position="51"/>
    </location>
</feature>
<feature type="region of interest" description="Disordered" evidence="5">
    <location>
        <begin position="458"/>
        <end position="484"/>
    </location>
</feature>
<evidence type="ECO:0000256" key="2">
    <source>
        <dbReference type="ARBA" id="ARBA00022692"/>
    </source>
</evidence>
<name>A0A4Y9Y7T6_9APHY</name>
<dbReference type="SUPFAM" id="SSF103473">
    <property type="entry name" value="MFS general substrate transporter"/>
    <property type="match status" value="1"/>
</dbReference>
<dbReference type="Gene3D" id="1.20.1250.20">
    <property type="entry name" value="MFS general substrate transporter like domains"/>
    <property type="match status" value="1"/>
</dbReference>
<dbReference type="InterPro" id="IPR051617">
    <property type="entry name" value="UNC-93-like_regulator"/>
</dbReference>
<dbReference type="AlphaFoldDB" id="A0A4Y9Y7T6"/>